<dbReference type="InterPro" id="IPR012349">
    <property type="entry name" value="Split_barrel_FMN-bd"/>
</dbReference>
<gene>
    <name evidence="1" type="ORF">NCTC11190_02317</name>
</gene>
<keyword evidence="2" id="KW-1185">Reference proteome</keyword>
<dbReference type="STRING" id="880526.GCA_000427365_01503"/>
<dbReference type="RefSeq" id="WP_051214431.1">
    <property type="nucleotide sequence ID" value="NZ_CALVFX010000012.1"/>
</dbReference>
<name>A0A379MWR3_9BACT</name>
<protein>
    <submittedName>
        <fullName evidence="1">Uncharacterized protein conserved in bacteria</fullName>
    </submittedName>
</protein>
<dbReference type="EMBL" id="UGVL01000001">
    <property type="protein sequence ID" value="SUE35072.1"/>
    <property type="molecule type" value="Genomic_DNA"/>
</dbReference>
<proteinExistence type="predicted"/>
<dbReference type="SUPFAM" id="SSF50475">
    <property type="entry name" value="FMN-binding split barrel"/>
    <property type="match status" value="1"/>
</dbReference>
<sequence>MDSNAENKPVAGQGTASPPDERILRFIGRHRVMTLAASAPEGGGLWCCNLFYAYQRPSAELPGGAFVFTSPVETEHAVLLAGNPAAAGSVVLESKIVGRLQGLQFQGTVSRADASPEQSAAAKNAYLKRFPFAAVMLSDLWVLRITRFKYTDNTLGFGTKLHWPARR</sequence>
<evidence type="ECO:0000313" key="2">
    <source>
        <dbReference type="Proteomes" id="UP000255233"/>
    </source>
</evidence>
<evidence type="ECO:0000313" key="1">
    <source>
        <dbReference type="EMBL" id="SUE35072.1"/>
    </source>
</evidence>
<dbReference type="AlphaFoldDB" id="A0A379MWR3"/>
<dbReference type="OrthoDB" id="663512at2"/>
<accession>A0A379MWR3</accession>
<dbReference type="Gene3D" id="2.30.110.10">
    <property type="entry name" value="Electron Transport, Fmn-binding Protein, Chain A"/>
    <property type="match status" value="1"/>
</dbReference>
<reference evidence="1 2" key="1">
    <citation type="submission" date="2018-06" db="EMBL/GenBank/DDBJ databases">
        <authorList>
            <consortium name="Pathogen Informatics"/>
            <person name="Doyle S."/>
        </authorList>
    </citation>
    <scope>NUCLEOTIDE SEQUENCE [LARGE SCALE GENOMIC DNA]</scope>
    <source>
        <strain evidence="1 2">NCTC11190</strain>
    </source>
</reference>
<organism evidence="1 2">
    <name type="scientific">Rikenella microfusus</name>
    <dbReference type="NCBI Taxonomy" id="28139"/>
    <lineage>
        <taxon>Bacteria</taxon>
        <taxon>Pseudomonadati</taxon>
        <taxon>Bacteroidota</taxon>
        <taxon>Bacteroidia</taxon>
        <taxon>Bacteroidales</taxon>
        <taxon>Rikenellaceae</taxon>
        <taxon>Rikenella</taxon>
    </lineage>
</organism>
<dbReference type="Proteomes" id="UP000255233">
    <property type="component" value="Unassembled WGS sequence"/>
</dbReference>